<dbReference type="GO" id="GO:0004129">
    <property type="term" value="F:cytochrome-c oxidase activity"/>
    <property type="evidence" value="ECO:0007669"/>
    <property type="project" value="InterPro"/>
</dbReference>
<sequence length="196" mass="21460">MNQSVTLSASANPREVPGDLAMWFFILAELLVFGVFFLAYGYARAHDPATFVAGQRQLALGVPTVNTLLLIAGSASVSAAVRAFVLDRQRTARRLLWLTVALGMGFVVLKCGEFAGKFAAGITLSSDTFWMFYLSLTFFHFLHVILGMVIIGAVAVYARDGRYRPGQLAGVETAAAYWHMVDLVWVVLFALVYVAR</sequence>
<comment type="caution">
    <text evidence="9">The sequence shown here is derived from an EMBL/GenBank/DDBJ whole genome shotgun (WGS) entry which is preliminary data.</text>
</comment>
<evidence type="ECO:0000256" key="2">
    <source>
        <dbReference type="ARBA" id="ARBA00010581"/>
    </source>
</evidence>
<evidence type="ECO:0000256" key="3">
    <source>
        <dbReference type="ARBA" id="ARBA00022692"/>
    </source>
</evidence>
<keyword evidence="3 6" id="KW-0812">Transmembrane</keyword>
<dbReference type="InterPro" id="IPR024791">
    <property type="entry name" value="Cyt_c/ubiquinol_Oxase_su3"/>
</dbReference>
<gene>
    <name evidence="9" type="ORF">FuraDRAFT_1008</name>
</gene>
<evidence type="ECO:0000256" key="4">
    <source>
        <dbReference type="ARBA" id="ARBA00022989"/>
    </source>
</evidence>
<dbReference type="Pfam" id="PF00510">
    <property type="entry name" value="COX3"/>
    <property type="match status" value="1"/>
</dbReference>
<accession>B9Z0A9</accession>
<proteinExistence type="inferred from homology"/>
<feature type="transmembrane region" description="Helical" evidence="7">
    <location>
        <begin position="176"/>
        <end position="195"/>
    </location>
</feature>
<evidence type="ECO:0000256" key="1">
    <source>
        <dbReference type="ARBA" id="ARBA00004141"/>
    </source>
</evidence>
<dbReference type="GO" id="GO:0019646">
    <property type="term" value="P:aerobic electron transport chain"/>
    <property type="evidence" value="ECO:0007669"/>
    <property type="project" value="InterPro"/>
</dbReference>
<dbReference type="PROSITE" id="PS50253">
    <property type="entry name" value="COX3"/>
    <property type="match status" value="1"/>
</dbReference>
<feature type="transmembrane region" description="Helical" evidence="7">
    <location>
        <begin position="130"/>
        <end position="156"/>
    </location>
</feature>
<dbReference type="PANTHER" id="PTHR11403">
    <property type="entry name" value="CYTOCHROME C OXIDASE SUBUNIT III"/>
    <property type="match status" value="1"/>
</dbReference>
<feature type="transmembrane region" description="Helical" evidence="7">
    <location>
        <begin position="64"/>
        <end position="85"/>
    </location>
</feature>
<protein>
    <submittedName>
        <fullName evidence="9">Cytochrome c oxidase subunit III</fullName>
    </submittedName>
</protein>
<dbReference type="Proteomes" id="UP000003165">
    <property type="component" value="Unassembled WGS sequence"/>
</dbReference>
<evidence type="ECO:0000256" key="7">
    <source>
        <dbReference type="SAM" id="Phobius"/>
    </source>
</evidence>
<dbReference type="InterPro" id="IPR035973">
    <property type="entry name" value="Cyt_c_oxidase_su3-like_sf"/>
</dbReference>
<feature type="domain" description="Heme-copper oxidase subunit III family profile" evidence="8">
    <location>
        <begin position="1"/>
        <end position="196"/>
    </location>
</feature>
<comment type="similarity">
    <text evidence="2 6">Belongs to the cytochrome c oxidase subunit 3 family.</text>
</comment>
<dbReference type="PANTHER" id="PTHR11403:SF6">
    <property type="entry name" value="NITRIC OXIDE REDUCTASE SUBUNIT E"/>
    <property type="match status" value="1"/>
</dbReference>
<dbReference type="InterPro" id="IPR013833">
    <property type="entry name" value="Cyt_c_oxidase_su3_a-hlx"/>
</dbReference>
<name>B9Z0A9_9NEIS</name>
<dbReference type="eggNOG" id="COG1845">
    <property type="taxonomic scope" value="Bacteria"/>
</dbReference>
<organism evidence="9 10">
    <name type="scientific">Pseudogulbenkiania ferrooxidans 2002</name>
    <dbReference type="NCBI Taxonomy" id="279714"/>
    <lineage>
        <taxon>Bacteria</taxon>
        <taxon>Pseudomonadati</taxon>
        <taxon>Pseudomonadota</taxon>
        <taxon>Betaproteobacteria</taxon>
        <taxon>Neisseriales</taxon>
        <taxon>Chromobacteriaceae</taxon>
        <taxon>Pseudogulbenkiania</taxon>
    </lineage>
</organism>
<keyword evidence="10" id="KW-1185">Reference proteome</keyword>
<feature type="transmembrane region" description="Helical" evidence="7">
    <location>
        <begin position="20"/>
        <end position="43"/>
    </location>
</feature>
<reference evidence="9 10" key="1">
    <citation type="submission" date="2009-02" db="EMBL/GenBank/DDBJ databases">
        <title>Sequencing of the draft genome and assembly of Lutiella nitroferrum 2002.</title>
        <authorList>
            <consortium name="US DOE Joint Genome Institute (JGI-PGF)"/>
            <person name="Lucas S."/>
            <person name="Copeland A."/>
            <person name="Lapidus A."/>
            <person name="Glavina del Rio T."/>
            <person name="Tice H."/>
            <person name="Bruce D."/>
            <person name="Goodwin L."/>
            <person name="Pitluck S."/>
            <person name="Larimer F."/>
            <person name="Land M.L."/>
            <person name="Hauser L."/>
            <person name="Coates J.D."/>
        </authorList>
    </citation>
    <scope>NUCLEOTIDE SEQUENCE [LARGE SCALE GENOMIC DNA]</scope>
    <source>
        <strain evidence="9 10">2002</strain>
    </source>
</reference>
<dbReference type="RefSeq" id="WP_008953028.1">
    <property type="nucleotide sequence ID" value="NZ_ACIS01000002.1"/>
</dbReference>
<evidence type="ECO:0000259" key="8">
    <source>
        <dbReference type="PROSITE" id="PS50253"/>
    </source>
</evidence>
<evidence type="ECO:0000256" key="5">
    <source>
        <dbReference type="ARBA" id="ARBA00023136"/>
    </source>
</evidence>
<keyword evidence="5 7" id="KW-0472">Membrane</keyword>
<dbReference type="GO" id="GO:0005886">
    <property type="term" value="C:plasma membrane"/>
    <property type="evidence" value="ECO:0007669"/>
    <property type="project" value="UniProtKB-SubCell"/>
</dbReference>
<dbReference type="SUPFAM" id="SSF81452">
    <property type="entry name" value="Cytochrome c oxidase subunit III-like"/>
    <property type="match status" value="1"/>
</dbReference>
<dbReference type="CDD" id="cd02862">
    <property type="entry name" value="NorE_like"/>
    <property type="match status" value="1"/>
</dbReference>
<dbReference type="Gene3D" id="1.20.120.80">
    <property type="entry name" value="Cytochrome c oxidase, subunit III, four-helix bundle"/>
    <property type="match status" value="1"/>
</dbReference>
<evidence type="ECO:0000256" key="6">
    <source>
        <dbReference type="RuleBase" id="RU003376"/>
    </source>
</evidence>
<feature type="transmembrane region" description="Helical" evidence="7">
    <location>
        <begin position="91"/>
        <end position="109"/>
    </location>
</feature>
<evidence type="ECO:0000313" key="9">
    <source>
        <dbReference type="EMBL" id="EEG09992.1"/>
    </source>
</evidence>
<keyword evidence="4 7" id="KW-1133">Transmembrane helix</keyword>
<dbReference type="InterPro" id="IPR000298">
    <property type="entry name" value="Cyt_c_oxidase-like_su3"/>
</dbReference>
<evidence type="ECO:0000313" key="10">
    <source>
        <dbReference type="Proteomes" id="UP000003165"/>
    </source>
</evidence>
<dbReference type="AlphaFoldDB" id="B9Z0A9"/>
<comment type="subcellular location">
    <subcellularLocation>
        <location evidence="6">Cell membrane</location>
        <topology evidence="6">Multi-pass membrane protein</topology>
    </subcellularLocation>
    <subcellularLocation>
        <location evidence="1">Membrane</location>
        <topology evidence="1">Multi-pass membrane protein</topology>
    </subcellularLocation>
</comment>
<dbReference type="EMBL" id="ACIS01000002">
    <property type="protein sequence ID" value="EEG09992.1"/>
    <property type="molecule type" value="Genomic_DNA"/>
</dbReference>